<dbReference type="RefSeq" id="WP_231489180.1">
    <property type="nucleotide sequence ID" value="NZ_BAAAZO010000002.1"/>
</dbReference>
<comment type="caution">
    <text evidence="1">The sequence shown here is derived from an EMBL/GenBank/DDBJ whole genome shotgun (WGS) entry which is preliminary data.</text>
</comment>
<dbReference type="EMBL" id="BAAAZO010000002">
    <property type="protein sequence ID" value="GAA3599097.1"/>
    <property type="molecule type" value="Genomic_DNA"/>
</dbReference>
<name>A0ABP6Z7Q9_9ACTN</name>
<evidence type="ECO:0000313" key="1">
    <source>
        <dbReference type="EMBL" id="GAA3599097.1"/>
    </source>
</evidence>
<evidence type="ECO:0008006" key="3">
    <source>
        <dbReference type="Google" id="ProtNLM"/>
    </source>
</evidence>
<keyword evidence="2" id="KW-1185">Reference proteome</keyword>
<accession>A0ABP6Z7Q9</accession>
<reference evidence="2" key="1">
    <citation type="journal article" date="2019" name="Int. J. Syst. Evol. Microbiol.">
        <title>The Global Catalogue of Microorganisms (GCM) 10K type strain sequencing project: providing services to taxonomists for standard genome sequencing and annotation.</title>
        <authorList>
            <consortium name="The Broad Institute Genomics Platform"/>
            <consortium name="The Broad Institute Genome Sequencing Center for Infectious Disease"/>
            <person name="Wu L."/>
            <person name="Ma J."/>
        </authorList>
    </citation>
    <scope>NUCLEOTIDE SEQUENCE [LARGE SCALE GENOMIC DNA]</scope>
    <source>
        <strain evidence="2">JCM 16902</strain>
    </source>
</reference>
<evidence type="ECO:0000313" key="2">
    <source>
        <dbReference type="Proteomes" id="UP001501074"/>
    </source>
</evidence>
<organism evidence="1 2">
    <name type="scientific">Kineosporia mesophila</name>
    <dbReference type="NCBI Taxonomy" id="566012"/>
    <lineage>
        <taxon>Bacteria</taxon>
        <taxon>Bacillati</taxon>
        <taxon>Actinomycetota</taxon>
        <taxon>Actinomycetes</taxon>
        <taxon>Kineosporiales</taxon>
        <taxon>Kineosporiaceae</taxon>
        <taxon>Kineosporia</taxon>
    </lineage>
</organism>
<proteinExistence type="predicted"/>
<dbReference type="Proteomes" id="UP001501074">
    <property type="component" value="Unassembled WGS sequence"/>
</dbReference>
<gene>
    <name evidence="1" type="ORF">GCM10022223_13160</name>
</gene>
<sequence length="49" mass="5541">MDYTLGVVAVPTRDVDVFKELCEQKMGRPVDHDVEPWPGVRYVQITPPG</sequence>
<protein>
    <recommendedName>
        <fullName evidence="3">Glyoxalase</fullName>
    </recommendedName>
</protein>